<evidence type="ECO:0000256" key="1">
    <source>
        <dbReference type="SAM" id="MobiDB-lite"/>
    </source>
</evidence>
<dbReference type="AlphaFoldDB" id="A0A841C255"/>
<feature type="transmembrane region" description="Helical" evidence="2">
    <location>
        <begin position="43"/>
        <end position="65"/>
    </location>
</feature>
<comment type="caution">
    <text evidence="3">The sequence shown here is derived from an EMBL/GenBank/DDBJ whole genome shotgun (WGS) entry which is preliminary data.</text>
</comment>
<sequence>MSYPTMEDDLRELLAAQGGTGPADTGRLGTVRRRVARRRRARFATAGLAVLVVAVGVPLGVVLAARPERAAPAAVAAPTAAELPTYSTGFRKLTERRVDIATTTSFELTFTPRSWAFSLAANCRSTAVASLSVRVKGAAAGSTGPVGLGCGPGTGNTLDLSPQRTVTPDDRRDGWRHHGVARIDRPVTLIATIGLGSGETTAPPGRLHGGAVLAVYEEVPFEQYPLPARPAVLPDLDTLTRGPDGMVHPDRTVDPGPPSQPIGTLDSRTLSGPNGTFALQVPLPSRLRCVADSVAPGELRFAVAGRPGLTSTFWEWRGTSLDAVGSDDPAVFGLHAGDPVTITVTALHFTDPAWRLRCFTVDGNG</sequence>
<proteinExistence type="predicted"/>
<evidence type="ECO:0000313" key="4">
    <source>
        <dbReference type="Proteomes" id="UP000587527"/>
    </source>
</evidence>
<accession>A0A841C255</accession>
<keyword evidence="2" id="KW-0812">Transmembrane</keyword>
<evidence type="ECO:0000313" key="3">
    <source>
        <dbReference type="EMBL" id="MBB5874005.1"/>
    </source>
</evidence>
<evidence type="ECO:0000256" key="2">
    <source>
        <dbReference type="SAM" id="Phobius"/>
    </source>
</evidence>
<gene>
    <name evidence="3" type="ORF">F4553_007439</name>
</gene>
<feature type="compositionally biased region" description="Polar residues" evidence="1">
    <location>
        <begin position="156"/>
        <end position="166"/>
    </location>
</feature>
<feature type="region of interest" description="Disordered" evidence="1">
    <location>
        <begin position="150"/>
        <end position="175"/>
    </location>
</feature>
<dbReference type="RefSeq" id="WP_184845750.1">
    <property type="nucleotide sequence ID" value="NZ_JACHMN010000003.1"/>
</dbReference>
<dbReference type="EMBL" id="JACHMN010000003">
    <property type="protein sequence ID" value="MBB5874005.1"/>
    <property type="molecule type" value="Genomic_DNA"/>
</dbReference>
<keyword evidence="4" id="KW-1185">Reference proteome</keyword>
<name>A0A841C255_9ACTN</name>
<reference evidence="3 4" key="1">
    <citation type="submission" date="2020-08" db="EMBL/GenBank/DDBJ databases">
        <title>Sequencing the genomes of 1000 actinobacteria strains.</title>
        <authorList>
            <person name="Klenk H.-P."/>
        </authorList>
    </citation>
    <scope>NUCLEOTIDE SEQUENCE [LARGE SCALE GENOMIC DNA]</scope>
    <source>
        <strain evidence="3 4">DSM 45362</strain>
    </source>
</reference>
<organism evidence="3 4">
    <name type="scientific">Allocatelliglobosispora scoriae</name>
    <dbReference type="NCBI Taxonomy" id="643052"/>
    <lineage>
        <taxon>Bacteria</taxon>
        <taxon>Bacillati</taxon>
        <taxon>Actinomycetota</taxon>
        <taxon>Actinomycetes</taxon>
        <taxon>Micromonosporales</taxon>
        <taxon>Micromonosporaceae</taxon>
        <taxon>Allocatelliglobosispora</taxon>
    </lineage>
</organism>
<keyword evidence="2" id="KW-1133">Transmembrane helix</keyword>
<keyword evidence="2" id="KW-0472">Membrane</keyword>
<protein>
    <submittedName>
        <fullName evidence="3">Uncharacterized protein</fullName>
    </submittedName>
</protein>
<dbReference type="Proteomes" id="UP000587527">
    <property type="component" value="Unassembled WGS sequence"/>
</dbReference>